<evidence type="ECO:0000256" key="1">
    <source>
        <dbReference type="SAM" id="Coils"/>
    </source>
</evidence>
<accession>A0A401Q1T0</accession>
<evidence type="ECO:0000313" key="2">
    <source>
        <dbReference type="EMBL" id="GCB79367.1"/>
    </source>
</evidence>
<name>A0A401Q1T0_SCYTO</name>
<gene>
    <name evidence="2" type="ORF">scyTo_0019531</name>
</gene>
<protein>
    <submittedName>
        <fullName evidence="2">Uncharacterized protein</fullName>
    </submittedName>
</protein>
<organism evidence="2 3">
    <name type="scientific">Scyliorhinus torazame</name>
    <name type="common">Cloudy catshark</name>
    <name type="synonym">Catulus torazame</name>
    <dbReference type="NCBI Taxonomy" id="75743"/>
    <lineage>
        <taxon>Eukaryota</taxon>
        <taxon>Metazoa</taxon>
        <taxon>Chordata</taxon>
        <taxon>Craniata</taxon>
        <taxon>Vertebrata</taxon>
        <taxon>Chondrichthyes</taxon>
        <taxon>Elasmobranchii</taxon>
        <taxon>Galeomorphii</taxon>
        <taxon>Galeoidea</taxon>
        <taxon>Carcharhiniformes</taxon>
        <taxon>Scyliorhinidae</taxon>
        <taxon>Scyliorhinus</taxon>
    </lineage>
</organism>
<evidence type="ECO:0000313" key="3">
    <source>
        <dbReference type="Proteomes" id="UP000288216"/>
    </source>
</evidence>
<dbReference type="OrthoDB" id="5406275at2759"/>
<keyword evidence="3" id="KW-1185">Reference proteome</keyword>
<dbReference type="EMBL" id="BFAA01014635">
    <property type="protein sequence ID" value="GCB79367.1"/>
    <property type="molecule type" value="Genomic_DNA"/>
</dbReference>
<dbReference type="PANTHER" id="PTHR33488">
    <property type="entry name" value="ZGC:162509"/>
    <property type="match status" value="1"/>
</dbReference>
<feature type="coiled-coil region" evidence="1">
    <location>
        <begin position="200"/>
        <end position="238"/>
    </location>
</feature>
<dbReference type="OMA" id="IKASAMF"/>
<dbReference type="Proteomes" id="UP000288216">
    <property type="component" value="Unassembled WGS sequence"/>
</dbReference>
<dbReference type="AlphaFoldDB" id="A0A401Q1T0"/>
<sequence length="698" mass="77680">MEGKGSRAVNPVQNAFKAITKASDDRKDTELLLKPYSNWEQFLMPGPLSVAILGEIIFISAGEDFEIDKNAPEKGFEYIKYPKSFRASLVQVSNQGWEAFQEAHKNMDQIRLHSLTVPGDMKDAVKFIMQDDPEITKEFLPIPLENIKSSADKCLKLAEGVEKKFDLVIRLINELLEACTSSKGVYEEELHQIKITKEITEMKEKAAKEAKAEVEKYHKKMEDQMNKAQEDYKASMESVPVGWNAVGMGIVESLGSGVKSFISGGICTAMLSSIAKGLSTIGKDSKSKNVGGSLNNIIFKSDLLQCFTSMLLSFLDKDGNIDMKKLRKEKDSSSMIKLCEGNLKRLQQEAENGVDCEDKDAALEICKAGIEICEELEMLAKPQQVDAKTMENLAAEIKKVQTKSIQFASHSKALTGSMGVTATPPHMAEAQSGEGESGLGMATSNARFKVEQSSAQLRASQEMYEKSFENMKKNNKELEEVLETLRKCDIHEIDFDKTVKMLLKGLDALGRVKEQWGKMVLFFTMMSNLIGSCLGKSLNDFIKYGEKALETSIYSHNKFLQDLLYTQVSQATNIASLVHMISETYVAVSTQHLMDRVNGLGKLMGLDPNRDRLKFVAEREKFGADSSAASKAIEDLVKKNKEDYEKHAQQRIDSINDSVRALLPPATPEETKELQDIIAGSTRAAIMEMSEENEDQYA</sequence>
<dbReference type="STRING" id="75743.A0A401Q1T0"/>
<keyword evidence="1" id="KW-0175">Coiled coil</keyword>
<comment type="caution">
    <text evidence="2">The sequence shown here is derived from an EMBL/GenBank/DDBJ whole genome shotgun (WGS) entry which is preliminary data.</text>
</comment>
<dbReference type="PANTHER" id="PTHR33488:SF2">
    <property type="entry name" value="EARLY ENDOSOME ANTIGEN 1-LIKE"/>
    <property type="match status" value="1"/>
</dbReference>
<feature type="coiled-coil region" evidence="1">
    <location>
        <begin position="461"/>
        <end position="488"/>
    </location>
</feature>
<reference evidence="2 3" key="1">
    <citation type="journal article" date="2018" name="Nat. Ecol. Evol.">
        <title>Shark genomes provide insights into elasmobranch evolution and the origin of vertebrates.</title>
        <authorList>
            <person name="Hara Y"/>
            <person name="Yamaguchi K"/>
            <person name="Onimaru K"/>
            <person name="Kadota M"/>
            <person name="Koyanagi M"/>
            <person name="Keeley SD"/>
            <person name="Tatsumi K"/>
            <person name="Tanaka K"/>
            <person name="Motone F"/>
            <person name="Kageyama Y"/>
            <person name="Nozu R"/>
            <person name="Adachi N"/>
            <person name="Nishimura O"/>
            <person name="Nakagawa R"/>
            <person name="Tanegashima C"/>
            <person name="Kiyatake I"/>
            <person name="Matsumoto R"/>
            <person name="Murakumo K"/>
            <person name="Nishida K"/>
            <person name="Terakita A"/>
            <person name="Kuratani S"/>
            <person name="Sato K"/>
            <person name="Hyodo S Kuraku.S."/>
        </authorList>
    </citation>
    <scope>NUCLEOTIDE SEQUENCE [LARGE SCALE GENOMIC DNA]</scope>
</reference>
<proteinExistence type="predicted"/>